<evidence type="ECO:0000313" key="2">
    <source>
        <dbReference type="Proteomes" id="UP000789920"/>
    </source>
</evidence>
<reference evidence="1" key="1">
    <citation type="submission" date="2021-06" db="EMBL/GenBank/DDBJ databases">
        <authorList>
            <person name="Kallberg Y."/>
            <person name="Tangrot J."/>
            <person name="Rosling A."/>
        </authorList>
    </citation>
    <scope>NUCLEOTIDE SEQUENCE</scope>
    <source>
        <strain evidence="1">MA461A</strain>
    </source>
</reference>
<feature type="non-terminal residue" evidence="1">
    <location>
        <position position="1"/>
    </location>
</feature>
<dbReference type="EMBL" id="CAJVQC010021364">
    <property type="protein sequence ID" value="CAG8713025.1"/>
    <property type="molecule type" value="Genomic_DNA"/>
</dbReference>
<keyword evidence="2" id="KW-1185">Reference proteome</keyword>
<gene>
    <name evidence="1" type="ORF">RPERSI_LOCUS10681</name>
</gene>
<accession>A0ACA9PKL1</accession>
<evidence type="ECO:0000313" key="1">
    <source>
        <dbReference type="EMBL" id="CAG8713025.1"/>
    </source>
</evidence>
<dbReference type="Proteomes" id="UP000789920">
    <property type="component" value="Unassembled WGS sequence"/>
</dbReference>
<comment type="caution">
    <text evidence="1">The sequence shown here is derived from an EMBL/GenBank/DDBJ whole genome shotgun (WGS) entry which is preliminary data.</text>
</comment>
<organism evidence="1 2">
    <name type="scientific">Racocetra persica</name>
    <dbReference type="NCBI Taxonomy" id="160502"/>
    <lineage>
        <taxon>Eukaryota</taxon>
        <taxon>Fungi</taxon>
        <taxon>Fungi incertae sedis</taxon>
        <taxon>Mucoromycota</taxon>
        <taxon>Glomeromycotina</taxon>
        <taxon>Glomeromycetes</taxon>
        <taxon>Diversisporales</taxon>
        <taxon>Gigasporaceae</taxon>
        <taxon>Racocetra</taxon>
    </lineage>
</organism>
<sequence length="379" mass="43943">KEIIEKNEKIESLKTSIKELKRNEKENRKLEKQIEDLANQLAEAKRLKEEAKAEKKRVLEQMKAAREALNNLNNELEEQREMMNSQMKQLIVDLNKIQQKYQKILISLGFSEEEIGEDVTGFLTEILGQKITGEATTLKDIREISEVSNLQDLIEKTKQLESEVARLKQIENQQKRKDKTVPLQTLSIEISKGEIKSLQEEAENQEEKLEDLSDEELIERLETKKEEKDLFYLVKKKGQGENIIEEKRSLITDILSLLNSSDDKEFGRAAALVVLAPTTQSIKKLYQFSFQPELVAGIIQNFQQQLAQQANQLSIEKTPVQERFLVEEIKGLRKKLEEKEKDKDNLEKFLQKLAGYLQKDEEDCVEIASEKKDQIEKEA</sequence>
<protein>
    <submittedName>
        <fullName evidence="1">16587_t:CDS:1</fullName>
    </submittedName>
</protein>
<name>A0ACA9PKL1_9GLOM</name>
<proteinExistence type="predicted"/>